<dbReference type="Proteomes" id="UP000030645">
    <property type="component" value="Unassembled WGS sequence"/>
</dbReference>
<keyword evidence="2" id="KW-1185">Reference proteome</keyword>
<reference evidence="2" key="1">
    <citation type="submission" date="2013-01" db="EMBL/GenBank/DDBJ databases">
        <title>Draft Genome Sequence of a Mulberry Tree, Morus notabilis C.K. Schneid.</title>
        <authorList>
            <person name="He N."/>
            <person name="Zhao S."/>
        </authorList>
    </citation>
    <scope>NUCLEOTIDE SEQUENCE</scope>
</reference>
<evidence type="ECO:0008006" key="3">
    <source>
        <dbReference type="Google" id="ProtNLM"/>
    </source>
</evidence>
<sequence>MGAEMNSAVQTKAAATATAAATAATAAANAASDEENTEALLEAARYDDIDDIITLESNGVSLDSKDSLDRTVFDLVTALLSPSFSLPPSCLSCTHKIELCIAHRECASALKLVTCILQWATYSKNPTCPQCKHPFEFLNVHRSLDGSIHDYMFEESVCLLLRASWFKPLTVEEQANAYSEIEDYDFFAEEYLEDDLDEVYYRFFIEYSNW</sequence>
<dbReference type="AlphaFoldDB" id="W9R603"/>
<dbReference type="eggNOG" id="ENOG502QRND">
    <property type="taxonomic scope" value="Eukaryota"/>
</dbReference>
<name>W9R603_9ROSA</name>
<dbReference type="PANTHER" id="PTHR47361:SF4">
    <property type="entry name" value="RING_U-BOX SUPERFAMILY PROTEIN"/>
    <property type="match status" value="1"/>
</dbReference>
<protein>
    <recommendedName>
        <fullName evidence="3">RING-type domain-containing protein</fullName>
    </recommendedName>
</protein>
<dbReference type="EMBL" id="KE344641">
    <property type="protein sequence ID" value="EXB74317.1"/>
    <property type="molecule type" value="Genomic_DNA"/>
</dbReference>
<dbReference type="STRING" id="981085.W9R603"/>
<gene>
    <name evidence="1" type="ORF">L484_001487</name>
</gene>
<proteinExistence type="predicted"/>
<accession>W9R603</accession>
<evidence type="ECO:0000313" key="2">
    <source>
        <dbReference type="Proteomes" id="UP000030645"/>
    </source>
</evidence>
<dbReference type="PANTHER" id="PTHR47361">
    <property type="entry name" value="RING/U-BOX SUPERFAMILY PROTEIN"/>
    <property type="match status" value="1"/>
</dbReference>
<organism evidence="1 2">
    <name type="scientific">Morus notabilis</name>
    <dbReference type="NCBI Taxonomy" id="981085"/>
    <lineage>
        <taxon>Eukaryota</taxon>
        <taxon>Viridiplantae</taxon>
        <taxon>Streptophyta</taxon>
        <taxon>Embryophyta</taxon>
        <taxon>Tracheophyta</taxon>
        <taxon>Spermatophyta</taxon>
        <taxon>Magnoliopsida</taxon>
        <taxon>eudicotyledons</taxon>
        <taxon>Gunneridae</taxon>
        <taxon>Pentapetalae</taxon>
        <taxon>rosids</taxon>
        <taxon>fabids</taxon>
        <taxon>Rosales</taxon>
        <taxon>Moraceae</taxon>
        <taxon>Moreae</taxon>
        <taxon>Morus</taxon>
    </lineage>
</organism>
<evidence type="ECO:0000313" key="1">
    <source>
        <dbReference type="EMBL" id="EXB74317.1"/>
    </source>
</evidence>